<protein>
    <submittedName>
        <fullName evidence="2">YvrJ family protein</fullName>
    </submittedName>
</protein>
<dbReference type="Pfam" id="PF12841">
    <property type="entry name" value="YvrJ"/>
    <property type="match status" value="1"/>
</dbReference>
<dbReference type="EMBL" id="JAUHTQ010000010">
    <property type="protein sequence ID" value="MDN4494578.1"/>
    <property type="molecule type" value="Genomic_DNA"/>
</dbReference>
<name>A0ABT8GT32_9BACL</name>
<keyword evidence="1" id="KW-0175">Coiled coil</keyword>
<dbReference type="RefSeq" id="WP_301138877.1">
    <property type="nucleotide sequence ID" value="NZ_JAUHTQ010000010.1"/>
</dbReference>
<keyword evidence="3" id="KW-1185">Reference proteome</keyword>
<proteinExistence type="predicted"/>
<dbReference type="Proteomes" id="UP001172743">
    <property type="component" value="Unassembled WGS sequence"/>
</dbReference>
<evidence type="ECO:0000313" key="3">
    <source>
        <dbReference type="Proteomes" id="UP001172743"/>
    </source>
</evidence>
<sequence length="52" mass="6204">MLDEQFINLISNNGFPIVISIYLLLRFEKKIECLEQSIQALRYEVDRSKDKE</sequence>
<comment type="caution">
    <text evidence="2">The sequence shown here is derived from an EMBL/GenBank/DDBJ whole genome shotgun (WGS) entry which is preliminary data.</text>
</comment>
<reference evidence="2" key="1">
    <citation type="submission" date="2023-07" db="EMBL/GenBank/DDBJ databases">
        <title>Ureibacillus sp. isolated from freshwater well.</title>
        <authorList>
            <person name="Kirdat K."/>
            <person name="Bhatt A."/>
            <person name="Teware R."/>
            <person name="Bhavsar Y."/>
            <person name="Yadav A."/>
        </authorList>
    </citation>
    <scope>NUCLEOTIDE SEQUENCE</scope>
    <source>
        <strain evidence="2">BA0131</strain>
    </source>
</reference>
<organism evidence="2 3">
    <name type="scientific">Ureibacillus aquaedulcis</name>
    <dbReference type="NCBI Taxonomy" id="3058421"/>
    <lineage>
        <taxon>Bacteria</taxon>
        <taxon>Bacillati</taxon>
        <taxon>Bacillota</taxon>
        <taxon>Bacilli</taxon>
        <taxon>Bacillales</taxon>
        <taxon>Caryophanaceae</taxon>
        <taxon>Ureibacillus</taxon>
    </lineage>
</organism>
<accession>A0ABT8GT32</accession>
<dbReference type="InterPro" id="IPR024419">
    <property type="entry name" value="YvrJ"/>
</dbReference>
<evidence type="ECO:0000313" key="2">
    <source>
        <dbReference type="EMBL" id="MDN4494578.1"/>
    </source>
</evidence>
<gene>
    <name evidence="2" type="ORF">QYB95_13580</name>
</gene>
<feature type="coiled-coil region" evidence="1">
    <location>
        <begin position="24"/>
        <end position="51"/>
    </location>
</feature>
<evidence type="ECO:0000256" key="1">
    <source>
        <dbReference type="SAM" id="Coils"/>
    </source>
</evidence>